<feature type="transmembrane region" description="Helical" evidence="1">
    <location>
        <begin position="205"/>
        <end position="221"/>
    </location>
</feature>
<evidence type="ECO:0008006" key="4">
    <source>
        <dbReference type="Google" id="ProtNLM"/>
    </source>
</evidence>
<accession>A0A4Q7PF32</accession>
<dbReference type="RefSeq" id="WP_130284920.1">
    <property type="nucleotide sequence ID" value="NZ_SGXE01000001.1"/>
</dbReference>
<dbReference type="OrthoDB" id="5189031at2"/>
<name>A0A4Q7PF32_9FLAO</name>
<gene>
    <name evidence="2" type="ORF">EV197_0260</name>
</gene>
<evidence type="ECO:0000313" key="2">
    <source>
        <dbReference type="EMBL" id="RZS99056.1"/>
    </source>
</evidence>
<feature type="transmembrane region" description="Helical" evidence="1">
    <location>
        <begin position="49"/>
        <end position="66"/>
    </location>
</feature>
<dbReference type="Proteomes" id="UP000292262">
    <property type="component" value="Unassembled WGS sequence"/>
</dbReference>
<dbReference type="PANTHER" id="PTHR33802">
    <property type="entry name" value="SI:CH211-161H7.5-RELATED"/>
    <property type="match status" value="1"/>
</dbReference>
<evidence type="ECO:0000313" key="3">
    <source>
        <dbReference type="Proteomes" id="UP000292262"/>
    </source>
</evidence>
<feature type="transmembrane region" description="Helical" evidence="1">
    <location>
        <begin position="227"/>
        <end position="249"/>
    </location>
</feature>
<keyword evidence="1" id="KW-0472">Membrane</keyword>
<reference evidence="2 3" key="1">
    <citation type="submission" date="2019-02" db="EMBL/GenBank/DDBJ databases">
        <title>Genomic Encyclopedia of Type Strains, Phase IV (KMG-IV): sequencing the most valuable type-strain genomes for metagenomic binning, comparative biology and taxonomic classification.</title>
        <authorList>
            <person name="Goeker M."/>
        </authorList>
    </citation>
    <scope>NUCLEOTIDE SEQUENCE [LARGE SCALE GENOMIC DNA]</scope>
    <source>
        <strain evidence="2 3">DSM 17196</strain>
    </source>
</reference>
<proteinExistence type="predicted"/>
<dbReference type="Gene3D" id="1.20.1260.100">
    <property type="entry name" value="TspO/MBR protein"/>
    <property type="match status" value="1"/>
</dbReference>
<dbReference type="InterPro" id="IPR038330">
    <property type="entry name" value="TspO/MBR-related_sf"/>
</dbReference>
<keyword evidence="1" id="KW-1133">Transmembrane helix</keyword>
<feature type="transmembrane region" description="Helical" evidence="1">
    <location>
        <begin position="111"/>
        <end position="127"/>
    </location>
</feature>
<feature type="transmembrane region" description="Helical" evidence="1">
    <location>
        <begin position="87"/>
        <end position="105"/>
    </location>
</feature>
<dbReference type="AlphaFoldDB" id="A0A4Q7PF32"/>
<protein>
    <recommendedName>
        <fullName evidence="4">TspO/MBR related protein</fullName>
    </recommendedName>
</protein>
<comment type="caution">
    <text evidence="2">The sequence shown here is derived from an EMBL/GenBank/DDBJ whole genome shotgun (WGS) entry which is preliminary data.</text>
</comment>
<sequence>MKKRLAILNLLSVIYLIAINYIAEAVRFNDTNVAALSRKYDNLFTPSSYAFAIWLLIFTGLIAYSINQIRTAYNSPEKGDYIEKTSYWFVLANVFTGSWVVVFVYEYTAASVLVMLGILFCLLKIIINTNINHGASPKYLFTLKKWPISLYAGWISVASIANISVYLTKIEWKGFGLSEVSWTLIILAIAVVLNLFMILNRNMRVFGSVGVWALIAIYVRHQGDYNSIAYMALGGAILLAVTIIGQFLLKKSYHTTSKEQILS</sequence>
<dbReference type="EMBL" id="SGXE01000001">
    <property type="protein sequence ID" value="RZS99056.1"/>
    <property type="molecule type" value="Genomic_DNA"/>
</dbReference>
<feature type="transmembrane region" description="Helical" evidence="1">
    <location>
        <begin position="148"/>
        <end position="168"/>
    </location>
</feature>
<keyword evidence="1" id="KW-0812">Transmembrane</keyword>
<organism evidence="2 3">
    <name type="scientific">Aquimarina brevivitae</name>
    <dbReference type="NCBI Taxonomy" id="323412"/>
    <lineage>
        <taxon>Bacteria</taxon>
        <taxon>Pseudomonadati</taxon>
        <taxon>Bacteroidota</taxon>
        <taxon>Flavobacteriia</taxon>
        <taxon>Flavobacteriales</taxon>
        <taxon>Flavobacteriaceae</taxon>
        <taxon>Aquimarina</taxon>
    </lineage>
</organism>
<feature type="transmembrane region" description="Helical" evidence="1">
    <location>
        <begin position="180"/>
        <end position="198"/>
    </location>
</feature>
<dbReference type="PANTHER" id="PTHR33802:SF1">
    <property type="entry name" value="XK-RELATED PROTEIN"/>
    <property type="match status" value="1"/>
</dbReference>
<keyword evidence="3" id="KW-1185">Reference proteome</keyword>
<evidence type="ECO:0000256" key="1">
    <source>
        <dbReference type="SAM" id="Phobius"/>
    </source>
</evidence>